<keyword evidence="6" id="KW-1185">Reference proteome</keyword>
<dbReference type="SUPFAM" id="SSF48371">
    <property type="entry name" value="ARM repeat"/>
    <property type="match status" value="1"/>
</dbReference>
<evidence type="ECO:0000256" key="3">
    <source>
        <dbReference type="ARBA" id="ARBA00023242"/>
    </source>
</evidence>
<organism evidence="5">
    <name type="scientific">Strongyloides ratti</name>
    <name type="common">Parasitic roundworm</name>
    <dbReference type="NCBI Taxonomy" id="34506"/>
    <lineage>
        <taxon>Eukaryota</taxon>
        <taxon>Metazoa</taxon>
        <taxon>Ecdysozoa</taxon>
        <taxon>Nematoda</taxon>
        <taxon>Chromadorea</taxon>
        <taxon>Rhabditida</taxon>
        <taxon>Tylenchina</taxon>
        <taxon>Panagrolaimomorpha</taxon>
        <taxon>Strongyloidoidea</taxon>
        <taxon>Strongyloididae</taxon>
        <taxon>Strongyloides</taxon>
    </lineage>
</organism>
<sequence length="916" mass="105209">MRPPTEILDNFYLLAEYDSEKRIEAIDSIINHSEILKHKKYVVERCIEGLTSSRACVRIGYSGLLTEMLKKYSNDYALFSLEQIIVEKIDSQHNCVTIHSLDVAKVLLYSALVKCGKYSDGDNIKHIIEKLMEIVQRSPLLKVYVYEVIAGIVTNMNSDQFSKNYWNMLKGDGITIEVIWLLSRLPTAHRKILSKNCNYIGNKGEFKFSEKHYVELINALRDCDLAWRVKFIDILTRIPKVYENVIEPFANTGKEDYLKKLDRYSMCIPIALKHENIPISKIFSESFISVVFNLCKFSGVTKRLVTPIVHDLIKQIYDNIEARNCNTSELIEIIKMCRKISKGNFDSMIGQGNFNFEESLLKKLPFDNLIEMYKEDSSLLKKISHSIINSNDKNVIKKLVTFLIENKDNIDNKVLENIVADIISSFFAIKKQDNQISKVEIKDDMKDIVKEFYKLISSDKIKSPNESFVITVKLLLIILSFSSNIDEKESLSKIISELRHLEGTAFDSEQLLDIILALLSRESKVFKNIVYYFFTNMAGDFNEAEFEFLISTIGQKNSNLLGNANNEEMEDIEDEEEEDDEKEDDCSDIEEENLSDEEESGDEEVDPNLKSALEVALGKALSNENVDDEMELDDDAMLELDKAISAVFKQHITSRKEIKKQLNRQSVVFKGRVIQLLEILTSTCLSNDKHVVLINTLNSFVASVQSLSSEESSIELVTILEKIIDRIIENCKKLTISNDIIVEVRQELFSFASNIHSVQGKRVCDKVSNFYINLARNIGEDNSSNEIVEQVKQCFENKEKPDTLIIPLAPIKKHPGNYTSTVVELLKIVGEKFNSSTTFITYIILDAAVCVIRKDLINKTDDKKMTQDFQKIAKVFEPIYEKYCSLEEENKKLRRSKLHDIINRFHKNLNRYGLYD</sequence>
<dbReference type="PANTHER" id="PTHR13213:SF2">
    <property type="entry name" value="MYB-BINDING PROTEIN 1A"/>
    <property type="match status" value="1"/>
</dbReference>
<feature type="region of interest" description="Disordered" evidence="4">
    <location>
        <begin position="569"/>
        <end position="606"/>
    </location>
</feature>
<reference evidence="7" key="2">
    <citation type="submission" date="2020-12" db="UniProtKB">
        <authorList>
            <consortium name="WormBaseParasite"/>
        </authorList>
    </citation>
    <scope>IDENTIFICATION</scope>
</reference>
<protein>
    <submittedName>
        <fullName evidence="5 7">DNA polymerase V family and Armadillo-type fold domain-containing protein</fullName>
    </submittedName>
</protein>
<reference evidence="5 6" key="1">
    <citation type="submission" date="2014-09" db="EMBL/GenBank/DDBJ databases">
        <authorList>
            <person name="Martin A.A."/>
        </authorList>
    </citation>
    <scope>NUCLEOTIDE SEQUENCE</scope>
    <source>
        <strain evidence="6">ED321</strain>
        <strain evidence="5">ED321 Heterogonic</strain>
    </source>
</reference>
<gene>
    <name evidence="5 7 8" type="ORF">SRAE_1000297300</name>
</gene>
<proteinExistence type="inferred from homology"/>
<dbReference type="Proteomes" id="UP000035682">
    <property type="component" value="Unplaced"/>
</dbReference>
<dbReference type="PANTHER" id="PTHR13213">
    <property type="entry name" value="MYB-BINDING PROTEIN 1A FAMILY MEMBER"/>
    <property type="match status" value="1"/>
</dbReference>
<comment type="similarity">
    <text evidence="2">Belongs to the MYBBP1A family.</text>
</comment>
<keyword evidence="3" id="KW-0539">Nucleus</keyword>
<name>A0A090LB56_STRRB</name>
<dbReference type="OrthoDB" id="342531at2759"/>
<dbReference type="InterPro" id="IPR007015">
    <property type="entry name" value="DNA_pol_V/MYBBP1A"/>
</dbReference>
<evidence type="ECO:0000313" key="6">
    <source>
        <dbReference type="Proteomes" id="UP000035682"/>
    </source>
</evidence>
<evidence type="ECO:0000313" key="5">
    <source>
        <dbReference type="EMBL" id="CEF64720.1"/>
    </source>
</evidence>
<dbReference type="RefSeq" id="XP_024503921.1">
    <property type="nucleotide sequence ID" value="XM_024650111.1"/>
</dbReference>
<dbReference type="WBParaSite" id="SRAE_1000297300.1">
    <property type="protein sequence ID" value="SRAE_1000297300.1"/>
    <property type="gene ID" value="WBGene00259590"/>
</dbReference>
<accession>A0A090LB56</accession>
<dbReference type="STRING" id="34506.A0A090LB56"/>
<evidence type="ECO:0000256" key="1">
    <source>
        <dbReference type="ARBA" id="ARBA00004123"/>
    </source>
</evidence>
<dbReference type="EMBL" id="LN609528">
    <property type="protein sequence ID" value="CEF64720.1"/>
    <property type="molecule type" value="Genomic_DNA"/>
</dbReference>
<evidence type="ECO:0000256" key="4">
    <source>
        <dbReference type="SAM" id="MobiDB-lite"/>
    </source>
</evidence>
<dbReference type="CTD" id="36377085"/>
<dbReference type="GO" id="GO:0005730">
    <property type="term" value="C:nucleolus"/>
    <property type="evidence" value="ECO:0007669"/>
    <property type="project" value="InterPro"/>
</dbReference>
<evidence type="ECO:0000313" key="7">
    <source>
        <dbReference type="WBParaSite" id="SRAE_1000297300.1"/>
    </source>
</evidence>
<dbReference type="AlphaFoldDB" id="A0A090LB56"/>
<dbReference type="GeneID" id="36377085"/>
<dbReference type="GO" id="GO:0003677">
    <property type="term" value="F:DNA binding"/>
    <property type="evidence" value="ECO:0007669"/>
    <property type="project" value="InterPro"/>
</dbReference>
<dbReference type="Pfam" id="PF04931">
    <property type="entry name" value="DNA_pol_phi"/>
    <property type="match status" value="1"/>
</dbReference>
<dbReference type="WormBase" id="SRAE_1000297300">
    <property type="protein sequence ID" value="SRP11380"/>
    <property type="gene ID" value="WBGene00259590"/>
</dbReference>
<evidence type="ECO:0000256" key="2">
    <source>
        <dbReference type="ARBA" id="ARBA00006809"/>
    </source>
</evidence>
<comment type="subcellular location">
    <subcellularLocation>
        <location evidence="1">Nucleus</location>
    </subcellularLocation>
</comment>
<dbReference type="GO" id="GO:0006355">
    <property type="term" value="P:regulation of DNA-templated transcription"/>
    <property type="evidence" value="ECO:0007669"/>
    <property type="project" value="InterPro"/>
</dbReference>
<evidence type="ECO:0000313" key="8">
    <source>
        <dbReference type="WormBase" id="SRAE_1000297300"/>
    </source>
</evidence>
<dbReference type="OMA" id="EWFYFAL"/>
<dbReference type="InterPro" id="IPR016024">
    <property type="entry name" value="ARM-type_fold"/>
</dbReference>